<protein>
    <submittedName>
        <fullName evidence="3">EAL domain-containing protein</fullName>
    </submittedName>
</protein>
<name>A0A7C2X9C9_9BACT</name>
<dbReference type="SUPFAM" id="SSF141868">
    <property type="entry name" value="EAL domain-like"/>
    <property type="match status" value="1"/>
</dbReference>
<gene>
    <name evidence="3" type="ORF">ENN98_01165</name>
</gene>
<dbReference type="InterPro" id="IPR043128">
    <property type="entry name" value="Rev_trsase/Diguanyl_cyclase"/>
</dbReference>
<proteinExistence type="predicted"/>
<evidence type="ECO:0000259" key="2">
    <source>
        <dbReference type="PROSITE" id="PS50887"/>
    </source>
</evidence>
<dbReference type="InterPro" id="IPR035919">
    <property type="entry name" value="EAL_sf"/>
</dbReference>
<feature type="domain" description="EAL" evidence="1">
    <location>
        <begin position="335"/>
        <end position="588"/>
    </location>
</feature>
<organism evidence="3">
    <name type="scientific">Desulfurivibrio alkaliphilus</name>
    <dbReference type="NCBI Taxonomy" id="427923"/>
    <lineage>
        <taxon>Bacteria</taxon>
        <taxon>Pseudomonadati</taxon>
        <taxon>Thermodesulfobacteriota</taxon>
        <taxon>Desulfobulbia</taxon>
        <taxon>Desulfobulbales</taxon>
        <taxon>Desulfobulbaceae</taxon>
        <taxon>Desulfurivibrio</taxon>
    </lineage>
</organism>
<dbReference type="SMART" id="SM00052">
    <property type="entry name" value="EAL"/>
    <property type="match status" value="1"/>
</dbReference>
<dbReference type="FunFam" id="3.30.70.270:FF:000001">
    <property type="entry name" value="Diguanylate cyclase domain protein"/>
    <property type="match status" value="1"/>
</dbReference>
<dbReference type="Gene3D" id="3.30.70.270">
    <property type="match status" value="1"/>
</dbReference>
<sequence length="594" mass="65804">MIQEKFYQLEVLHEIAMAIGTSLEMAAMLDDCLPLFLRRLSCATAAVVEEQDGRLVPVRVLPRGKKLAALLPSLAVALADDTRPVLPLFAVQNGRYYYFWRLPRFGALVLGRGRHFDQAMIEEIAALADKLAVALRSCRQHAELESTLRSNAELIREISWQANHDPLTDLPNRRLFARRLSGLLRSAARGGVSHVLIYLDLDQFKVVNDTCGHAAGDQLLRQLAARLRDQVGRADTLARLGGDEFGILLEGCSSREAISFAEKIIASIKSLRFPWQDKIFMIGASAGIAIIGPGSEEEELLAAADTACQLAKERGRNRVQLYSSENTALATRRGEMYWAARLTSVIEQDGLVLYGQCIVPIRHPDRPHIEVLLRMKEAGGDLLAPASFIPAAERYGLITELDIWVVRRVLALRRLLPPRTATQTWAVNISGASINDNRFLRFLEQEIDRSGLPAGAICFEITETAAISNITRAREFISTMKAAGCLFALDDFGSGLASFAYLQHLSVDFLKIDGSFVRQVADSALDRSIVEAVVRIGHTLGIQTIAECVEHEKSLVRLVALGVDYAQGYFLHRPQPLEELLADGQEEKGKWCQR</sequence>
<dbReference type="EMBL" id="DSDS01000027">
    <property type="protein sequence ID" value="HET97317.1"/>
    <property type="molecule type" value="Genomic_DNA"/>
</dbReference>
<dbReference type="PROSITE" id="PS50883">
    <property type="entry name" value="EAL"/>
    <property type="match status" value="1"/>
</dbReference>
<dbReference type="InterPro" id="IPR001633">
    <property type="entry name" value="EAL_dom"/>
</dbReference>
<dbReference type="Pfam" id="PF00563">
    <property type="entry name" value="EAL"/>
    <property type="match status" value="1"/>
</dbReference>
<dbReference type="InterPro" id="IPR029787">
    <property type="entry name" value="Nucleotide_cyclase"/>
</dbReference>
<dbReference type="InterPro" id="IPR050706">
    <property type="entry name" value="Cyclic-di-GMP_PDE-like"/>
</dbReference>
<comment type="caution">
    <text evidence="3">The sequence shown here is derived from an EMBL/GenBank/DDBJ whole genome shotgun (WGS) entry which is preliminary data.</text>
</comment>
<dbReference type="CDD" id="cd01949">
    <property type="entry name" value="GGDEF"/>
    <property type="match status" value="1"/>
</dbReference>
<accession>A0A7C2X9C9</accession>
<dbReference type="InterPro" id="IPR000160">
    <property type="entry name" value="GGDEF_dom"/>
</dbReference>
<dbReference type="PANTHER" id="PTHR33121:SF23">
    <property type="entry name" value="CYCLIC DI-GMP PHOSPHODIESTERASE PDEB"/>
    <property type="match status" value="1"/>
</dbReference>
<dbReference type="GO" id="GO:0071111">
    <property type="term" value="F:cyclic-guanylate-specific phosphodiesterase activity"/>
    <property type="evidence" value="ECO:0007669"/>
    <property type="project" value="InterPro"/>
</dbReference>
<dbReference type="SUPFAM" id="SSF55073">
    <property type="entry name" value="Nucleotide cyclase"/>
    <property type="match status" value="1"/>
</dbReference>
<dbReference type="SMART" id="SM00267">
    <property type="entry name" value="GGDEF"/>
    <property type="match status" value="1"/>
</dbReference>
<dbReference type="CDD" id="cd01948">
    <property type="entry name" value="EAL"/>
    <property type="match status" value="1"/>
</dbReference>
<dbReference type="Proteomes" id="UP000885986">
    <property type="component" value="Unassembled WGS sequence"/>
</dbReference>
<dbReference type="AlphaFoldDB" id="A0A7C2X9C9"/>
<feature type="domain" description="GGDEF" evidence="2">
    <location>
        <begin position="192"/>
        <end position="324"/>
    </location>
</feature>
<dbReference type="NCBIfam" id="TIGR00254">
    <property type="entry name" value="GGDEF"/>
    <property type="match status" value="1"/>
</dbReference>
<dbReference type="PANTHER" id="PTHR33121">
    <property type="entry name" value="CYCLIC DI-GMP PHOSPHODIESTERASE PDEF"/>
    <property type="match status" value="1"/>
</dbReference>
<dbReference type="Gene3D" id="3.20.20.450">
    <property type="entry name" value="EAL domain"/>
    <property type="match status" value="1"/>
</dbReference>
<dbReference type="PROSITE" id="PS50887">
    <property type="entry name" value="GGDEF"/>
    <property type="match status" value="1"/>
</dbReference>
<reference evidence="3" key="1">
    <citation type="journal article" date="2020" name="mSystems">
        <title>Genome- and Community-Level Interaction Insights into Carbon Utilization and Element Cycling Functions of Hydrothermarchaeota in Hydrothermal Sediment.</title>
        <authorList>
            <person name="Zhou Z."/>
            <person name="Liu Y."/>
            <person name="Xu W."/>
            <person name="Pan J."/>
            <person name="Luo Z.H."/>
            <person name="Li M."/>
        </authorList>
    </citation>
    <scope>NUCLEOTIDE SEQUENCE [LARGE SCALE GENOMIC DNA]</scope>
    <source>
        <strain evidence="3">SpSt-1224</strain>
    </source>
</reference>
<evidence type="ECO:0000259" key="1">
    <source>
        <dbReference type="PROSITE" id="PS50883"/>
    </source>
</evidence>
<dbReference type="Pfam" id="PF00990">
    <property type="entry name" value="GGDEF"/>
    <property type="match status" value="1"/>
</dbReference>
<evidence type="ECO:0000313" key="3">
    <source>
        <dbReference type="EMBL" id="HET97317.1"/>
    </source>
</evidence>